<sequence>MHAHVPNTPFQGKAYQRRAIELEFLKYIEKSMNIFRNWHPCHKAALLIACAALGVVLASYNMLNKPSEQVSTIFEFDNSVLEQLQMLIVRSDTEQKSKVPFTSPAPIDTNTQLEVGDFCRVGVPCAYPELVDLRIIVLVYNRHKSLKKLLDSLQDLVLDGDSARLEIFVDRIPKGNRPYSSTIKVAEKFKWRHGATRVHVRQRHTGLLGQWIYSWAPQVGTKEIALILEDDLSVSPYAYKWLRAVRNAYPTDVQGYSLQSENVKDVKLKNRRDLHGGTIDTVFMYRVLGTWGFAPHPESWREFQHWFMTKNASVKPYMPDSIITKWYKDSGDRNMWSIWHIYFSSSQGFSCVYNNLNFYLNTTSACLVVNRQEKGLHYHGKAVNNIGNLLRFWRDDFEQFPEAIKRFNYNGTEM</sequence>
<dbReference type="STRING" id="283909.R7VM91"/>
<dbReference type="InterPro" id="IPR029044">
    <property type="entry name" value="Nucleotide-diphossugar_trans"/>
</dbReference>
<dbReference type="OrthoDB" id="2020070at2759"/>
<evidence type="ECO:0000313" key="1">
    <source>
        <dbReference type="EMBL" id="ELU18430.1"/>
    </source>
</evidence>
<dbReference type="HOGENOM" id="CLU_664385_0_0_1"/>
<organism evidence="1">
    <name type="scientific">Capitella teleta</name>
    <name type="common">Polychaete worm</name>
    <dbReference type="NCBI Taxonomy" id="283909"/>
    <lineage>
        <taxon>Eukaryota</taxon>
        <taxon>Metazoa</taxon>
        <taxon>Spiralia</taxon>
        <taxon>Lophotrochozoa</taxon>
        <taxon>Annelida</taxon>
        <taxon>Polychaeta</taxon>
        <taxon>Sedentaria</taxon>
        <taxon>Scolecida</taxon>
        <taxon>Capitellidae</taxon>
        <taxon>Capitella</taxon>
    </lineage>
</organism>
<dbReference type="PANTHER" id="PTHR33604:SF3">
    <property type="entry name" value="OSJNBA0004B13.7 PROTEIN"/>
    <property type="match status" value="1"/>
</dbReference>
<reference evidence="3" key="1">
    <citation type="submission" date="2012-12" db="EMBL/GenBank/DDBJ databases">
        <authorList>
            <person name="Hellsten U."/>
            <person name="Grimwood J."/>
            <person name="Chapman J.A."/>
            <person name="Shapiro H."/>
            <person name="Aerts A."/>
            <person name="Otillar R.P."/>
            <person name="Terry A.Y."/>
            <person name="Boore J.L."/>
            <person name="Simakov O."/>
            <person name="Marletaz F."/>
            <person name="Cho S.-J."/>
            <person name="Edsinger-Gonzales E."/>
            <person name="Havlak P."/>
            <person name="Kuo D.-H."/>
            <person name="Larsson T."/>
            <person name="Lv J."/>
            <person name="Arendt D."/>
            <person name="Savage R."/>
            <person name="Osoegawa K."/>
            <person name="de Jong P."/>
            <person name="Lindberg D.R."/>
            <person name="Seaver E.C."/>
            <person name="Weisblat D.A."/>
            <person name="Putnam N.H."/>
            <person name="Grigoriev I.V."/>
            <person name="Rokhsar D.S."/>
        </authorList>
    </citation>
    <scope>NUCLEOTIDE SEQUENCE</scope>
    <source>
        <strain evidence="3">I ESC-2004</strain>
    </source>
</reference>
<proteinExistence type="predicted"/>
<dbReference type="EMBL" id="AMQN01016306">
    <property type="status" value="NOT_ANNOTATED_CDS"/>
    <property type="molecule type" value="Genomic_DNA"/>
</dbReference>
<dbReference type="Gene3D" id="3.90.550.10">
    <property type="entry name" value="Spore Coat Polysaccharide Biosynthesis Protein SpsA, Chain A"/>
    <property type="match status" value="1"/>
</dbReference>
<protein>
    <submittedName>
        <fullName evidence="1 2">Uncharacterized protein</fullName>
    </submittedName>
</protein>
<reference evidence="1 3" key="2">
    <citation type="journal article" date="2013" name="Nature">
        <title>Insights into bilaterian evolution from three spiralian genomes.</title>
        <authorList>
            <person name="Simakov O."/>
            <person name="Marletaz F."/>
            <person name="Cho S.J."/>
            <person name="Edsinger-Gonzales E."/>
            <person name="Havlak P."/>
            <person name="Hellsten U."/>
            <person name="Kuo D.H."/>
            <person name="Larsson T."/>
            <person name="Lv J."/>
            <person name="Arendt D."/>
            <person name="Savage R."/>
            <person name="Osoegawa K."/>
            <person name="de Jong P."/>
            <person name="Grimwood J."/>
            <person name="Chapman J.A."/>
            <person name="Shapiro H."/>
            <person name="Aerts A."/>
            <person name="Otillar R.P."/>
            <person name="Terry A.Y."/>
            <person name="Boore J.L."/>
            <person name="Grigoriev I.V."/>
            <person name="Lindberg D.R."/>
            <person name="Seaver E.C."/>
            <person name="Weisblat D.A."/>
            <person name="Putnam N.H."/>
            <person name="Rokhsar D.S."/>
        </authorList>
    </citation>
    <scope>NUCLEOTIDE SEQUENCE</scope>
    <source>
        <strain evidence="1 3">I ESC-2004</strain>
    </source>
</reference>
<accession>R7VM91</accession>
<dbReference type="SUPFAM" id="SSF53448">
    <property type="entry name" value="Nucleotide-diphospho-sugar transferases"/>
    <property type="match status" value="1"/>
</dbReference>
<evidence type="ECO:0000313" key="2">
    <source>
        <dbReference type="EnsemblMetazoa" id="CapteP185049"/>
    </source>
</evidence>
<name>R7VM91_CAPTE</name>
<gene>
    <name evidence="1" type="ORF">CAPTEDRAFT_185049</name>
</gene>
<keyword evidence="3" id="KW-1185">Reference proteome</keyword>
<dbReference type="Proteomes" id="UP000014760">
    <property type="component" value="Unassembled WGS sequence"/>
</dbReference>
<reference evidence="2" key="3">
    <citation type="submission" date="2015-06" db="UniProtKB">
        <authorList>
            <consortium name="EnsemblMetazoa"/>
        </authorList>
    </citation>
    <scope>IDENTIFICATION</scope>
</reference>
<dbReference type="EnsemblMetazoa" id="CapteT185049">
    <property type="protein sequence ID" value="CapteP185049"/>
    <property type="gene ID" value="CapteG185049"/>
</dbReference>
<dbReference type="AlphaFoldDB" id="R7VM91"/>
<evidence type="ECO:0000313" key="3">
    <source>
        <dbReference type="Proteomes" id="UP000014760"/>
    </source>
</evidence>
<dbReference type="EMBL" id="KB291932">
    <property type="protein sequence ID" value="ELU18430.1"/>
    <property type="molecule type" value="Genomic_DNA"/>
</dbReference>
<dbReference type="OMA" id="WHIYHAW"/>
<dbReference type="PANTHER" id="PTHR33604">
    <property type="entry name" value="OSJNBA0004B13.7 PROTEIN"/>
    <property type="match status" value="1"/>
</dbReference>